<proteinExistence type="predicted"/>
<gene>
    <name evidence="2" type="primary">VPS29</name>
    <name evidence="2" type="ORF">KSP40_PGU020765</name>
</gene>
<feature type="region of interest" description="Disordered" evidence="1">
    <location>
        <begin position="1"/>
        <end position="32"/>
    </location>
</feature>
<dbReference type="EMBL" id="JBBWWR010000008">
    <property type="protein sequence ID" value="KAK8962993.1"/>
    <property type="molecule type" value="Genomic_DNA"/>
</dbReference>
<keyword evidence="3" id="KW-1185">Reference proteome</keyword>
<evidence type="ECO:0000256" key="1">
    <source>
        <dbReference type="SAM" id="MobiDB-lite"/>
    </source>
</evidence>
<dbReference type="InterPro" id="IPR000979">
    <property type="entry name" value="Phosphodiesterase_MJ0936/Vps29"/>
</dbReference>
<protein>
    <submittedName>
        <fullName evidence="2">Vacuolar protein sorting-associated protein 29</fullName>
    </submittedName>
</protein>
<sequence length="156" mass="17456">MDELTTRGETESSGEKRLHGLRKGVGDTPVSTVTRGRLHSETEKYMQERGSSGPVRLRRCHIGGNGFAGDSEVACSTKKKKRSNQTADLGFESQIQFLLFKTAEIYDYLKGLCPDLHVTRGEYDEDVHYPETKTLTIGQFKLGLCHGHQVTAFFFP</sequence>
<evidence type="ECO:0000313" key="2">
    <source>
        <dbReference type="EMBL" id="KAK8962993.1"/>
    </source>
</evidence>
<reference evidence="2 3" key="1">
    <citation type="journal article" date="2022" name="Nat. Plants">
        <title>Genomes of leafy and leafless Platanthera orchids illuminate the evolution of mycoheterotrophy.</title>
        <authorList>
            <person name="Li M.H."/>
            <person name="Liu K.W."/>
            <person name="Li Z."/>
            <person name="Lu H.C."/>
            <person name="Ye Q.L."/>
            <person name="Zhang D."/>
            <person name="Wang J.Y."/>
            <person name="Li Y.F."/>
            <person name="Zhong Z.M."/>
            <person name="Liu X."/>
            <person name="Yu X."/>
            <person name="Liu D.K."/>
            <person name="Tu X.D."/>
            <person name="Liu B."/>
            <person name="Hao Y."/>
            <person name="Liao X.Y."/>
            <person name="Jiang Y.T."/>
            <person name="Sun W.H."/>
            <person name="Chen J."/>
            <person name="Chen Y.Q."/>
            <person name="Ai Y."/>
            <person name="Zhai J.W."/>
            <person name="Wu S.S."/>
            <person name="Zhou Z."/>
            <person name="Hsiao Y.Y."/>
            <person name="Wu W.L."/>
            <person name="Chen Y.Y."/>
            <person name="Lin Y.F."/>
            <person name="Hsu J.L."/>
            <person name="Li C.Y."/>
            <person name="Wang Z.W."/>
            <person name="Zhao X."/>
            <person name="Zhong W.Y."/>
            <person name="Ma X.K."/>
            <person name="Ma L."/>
            <person name="Huang J."/>
            <person name="Chen G.Z."/>
            <person name="Huang M.Z."/>
            <person name="Huang L."/>
            <person name="Peng D.H."/>
            <person name="Luo Y.B."/>
            <person name="Zou S.Q."/>
            <person name="Chen S.P."/>
            <person name="Lan S."/>
            <person name="Tsai W.C."/>
            <person name="Van de Peer Y."/>
            <person name="Liu Z.J."/>
        </authorList>
    </citation>
    <scope>NUCLEOTIDE SEQUENCE [LARGE SCALE GENOMIC DNA]</scope>
    <source>
        <strain evidence="2">Lor288</strain>
    </source>
</reference>
<dbReference type="Gene3D" id="3.60.21.10">
    <property type="match status" value="1"/>
</dbReference>
<accession>A0ABR2MJ43</accession>
<dbReference type="SUPFAM" id="SSF56300">
    <property type="entry name" value="Metallo-dependent phosphatases"/>
    <property type="match status" value="1"/>
</dbReference>
<dbReference type="PANTHER" id="PTHR11124">
    <property type="entry name" value="VACUOLAR SORTING PROTEIN VPS29"/>
    <property type="match status" value="1"/>
</dbReference>
<comment type="caution">
    <text evidence="2">The sequence shown here is derived from an EMBL/GenBank/DDBJ whole genome shotgun (WGS) entry which is preliminary data.</text>
</comment>
<name>A0ABR2MJ43_9ASPA</name>
<dbReference type="InterPro" id="IPR029052">
    <property type="entry name" value="Metallo-depent_PP-like"/>
</dbReference>
<evidence type="ECO:0000313" key="3">
    <source>
        <dbReference type="Proteomes" id="UP001412067"/>
    </source>
</evidence>
<feature type="compositionally biased region" description="Basic and acidic residues" evidence="1">
    <location>
        <begin position="1"/>
        <end position="18"/>
    </location>
</feature>
<organism evidence="2 3">
    <name type="scientific">Platanthera guangdongensis</name>
    <dbReference type="NCBI Taxonomy" id="2320717"/>
    <lineage>
        <taxon>Eukaryota</taxon>
        <taxon>Viridiplantae</taxon>
        <taxon>Streptophyta</taxon>
        <taxon>Embryophyta</taxon>
        <taxon>Tracheophyta</taxon>
        <taxon>Spermatophyta</taxon>
        <taxon>Magnoliopsida</taxon>
        <taxon>Liliopsida</taxon>
        <taxon>Asparagales</taxon>
        <taxon>Orchidaceae</taxon>
        <taxon>Orchidoideae</taxon>
        <taxon>Orchideae</taxon>
        <taxon>Orchidinae</taxon>
        <taxon>Platanthera</taxon>
    </lineage>
</organism>
<dbReference type="Proteomes" id="UP001412067">
    <property type="component" value="Unassembled WGS sequence"/>
</dbReference>